<evidence type="ECO:0000256" key="2">
    <source>
        <dbReference type="ARBA" id="ARBA00010701"/>
    </source>
</evidence>
<dbReference type="GO" id="GO:0005615">
    <property type="term" value="C:extracellular space"/>
    <property type="evidence" value="ECO:0007669"/>
    <property type="project" value="TreeGrafter"/>
</dbReference>
<evidence type="ECO:0000256" key="1">
    <source>
        <dbReference type="ARBA" id="ARBA00004613"/>
    </source>
</evidence>
<protein>
    <recommendedName>
        <fullName evidence="7">Lipase domain-containing protein</fullName>
    </recommendedName>
</protein>
<dbReference type="InterPro" id="IPR029058">
    <property type="entry name" value="AB_hydrolase_fold"/>
</dbReference>
<evidence type="ECO:0000313" key="8">
    <source>
        <dbReference type="EnsemblMetazoa" id="GPPI012167-PA"/>
    </source>
</evidence>
<reference evidence="9" key="1">
    <citation type="submission" date="2015-01" db="EMBL/GenBank/DDBJ databases">
        <authorList>
            <person name="Aksoy S."/>
            <person name="Warren W."/>
            <person name="Wilson R.K."/>
        </authorList>
    </citation>
    <scope>NUCLEOTIDE SEQUENCE [LARGE SCALE GENOMIC DNA]</scope>
    <source>
        <strain evidence="9">IAEA</strain>
    </source>
</reference>
<keyword evidence="3" id="KW-0964">Secreted</keyword>
<dbReference type="InterPro" id="IPR000734">
    <property type="entry name" value="TAG_lipase"/>
</dbReference>
<feature type="domain" description="Lipase" evidence="7">
    <location>
        <begin position="113"/>
        <end position="368"/>
    </location>
</feature>
<dbReference type="CDD" id="cd00707">
    <property type="entry name" value="Pancreat_lipase_like"/>
    <property type="match status" value="1"/>
</dbReference>
<feature type="signal peptide" evidence="6">
    <location>
        <begin position="1"/>
        <end position="22"/>
    </location>
</feature>
<comment type="subcellular location">
    <subcellularLocation>
        <location evidence="1">Secreted</location>
    </subcellularLocation>
</comment>
<keyword evidence="4 6" id="KW-0732">Signal</keyword>
<comment type="similarity">
    <text evidence="2 5">Belongs to the AB hydrolase superfamily. Lipase family.</text>
</comment>
<dbReference type="InterPro" id="IPR033906">
    <property type="entry name" value="Lipase_N"/>
</dbReference>
<dbReference type="EMBL" id="JXJN01005328">
    <property type="status" value="NOT_ANNOTATED_CDS"/>
    <property type="molecule type" value="Genomic_DNA"/>
</dbReference>
<dbReference type="SUPFAM" id="SSF53474">
    <property type="entry name" value="alpha/beta-Hydrolases"/>
    <property type="match status" value="1"/>
</dbReference>
<dbReference type="PANTHER" id="PTHR11610:SF149">
    <property type="entry name" value="FI01450P-RELATED"/>
    <property type="match status" value="1"/>
</dbReference>
<feature type="chain" id="PRO_5008404226" description="Lipase domain-containing protein" evidence="6">
    <location>
        <begin position="23"/>
        <end position="404"/>
    </location>
</feature>
<dbReference type="PRINTS" id="PR00821">
    <property type="entry name" value="TAGLIPASE"/>
</dbReference>
<dbReference type="GO" id="GO:0017171">
    <property type="term" value="F:serine hydrolase activity"/>
    <property type="evidence" value="ECO:0007669"/>
    <property type="project" value="TreeGrafter"/>
</dbReference>
<sequence length="404" mass="44101">MKKFVTLRSILMLLAFMNPSLSFTNFDDIFGSAAKVGGFIAKDLANLVSNPKVVLDKATDVGTSLLSPAKIFDASKQLIAGLPFEVLASAIHAICSQALSSNVIQPKILPDIDQMQFQLRAQCKRQSIPLLRANEMWKMAEFDPSKKVVILATGWSTSINDSVSIDVFAKAFRCRGDINFAVDVARYVDTLYTWSALNTDILGKYIAEGLKFLIDVVPVKNIHLIGHSLGAHIMGAAGRQFQEMTHLRIPRITGLDPANPCFNEGDALSGLMRGDADFVDIIHSNSNVLGKGQPMGDADFYPGGLKPLADGCLTVACSHERAWQYFAETIYPDNERNFEAYRCSSLAGVEKGECRFQSAFMGYAVANDIKGNYFMMVNENPPYGLGGSARSAAVQENCGACPYY</sequence>
<dbReference type="Pfam" id="PF00151">
    <property type="entry name" value="Lipase"/>
    <property type="match status" value="1"/>
</dbReference>
<dbReference type="AlphaFoldDB" id="A0A1B0AXM9"/>
<dbReference type="Gene3D" id="3.40.50.1820">
    <property type="entry name" value="alpha/beta hydrolase"/>
    <property type="match status" value="1"/>
</dbReference>
<reference evidence="8" key="2">
    <citation type="submission" date="2020-05" db="UniProtKB">
        <authorList>
            <consortium name="EnsemblMetazoa"/>
        </authorList>
    </citation>
    <scope>IDENTIFICATION</scope>
    <source>
        <strain evidence="8">IAEA</strain>
    </source>
</reference>
<evidence type="ECO:0000313" key="9">
    <source>
        <dbReference type="Proteomes" id="UP000092460"/>
    </source>
</evidence>
<accession>A0A1B0AXM9</accession>
<dbReference type="PANTHER" id="PTHR11610">
    <property type="entry name" value="LIPASE"/>
    <property type="match status" value="1"/>
</dbReference>
<dbReference type="GO" id="GO:0016042">
    <property type="term" value="P:lipid catabolic process"/>
    <property type="evidence" value="ECO:0007669"/>
    <property type="project" value="TreeGrafter"/>
</dbReference>
<evidence type="ECO:0000256" key="4">
    <source>
        <dbReference type="ARBA" id="ARBA00022729"/>
    </source>
</evidence>
<dbReference type="FunFam" id="3.40.50.1820:FF:000122">
    <property type="entry name" value="Vitellogenin-3-like Protein"/>
    <property type="match status" value="1"/>
</dbReference>
<dbReference type="GO" id="GO:0016298">
    <property type="term" value="F:lipase activity"/>
    <property type="evidence" value="ECO:0007669"/>
    <property type="project" value="InterPro"/>
</dbReference>
<dbReference type="EnsemblMetazoa" id="GPPI012167-RA">
    <property type="protein sequence ID" value="GPPI012167-PA"/>
    <property type="gene ID" value="GPPI012167"/>
</dbReference>
<evidence type="ECO:0000256" key="6">
    <source>
        <dbReference type="SAM" id="SignalP"/>
    </source>
</evidence>
<name>A0A1B0AXM9_9MUSC</name>
<keyword evidence="9" id="KW-1185">Reference proteome</keyword>
<evidence type="ECO:0000259" key="7">
    <source>
        <dbReference type="Pfam" id="PF00151"/>
    </source>
</evidence>
<evidence type="ECO:0000256" key="5">
    <source>
        <dbReference type="RuleBase" id="RU004262"/>
    </source>
</evidence>
<evidence type="ECO:0000256" key="3">
    <source>
        <dbReference type="ARBA" id="ARBA00022525"/>
    </source>
</evidence>
<organism evidence="8 9">
    <name type="scientific">Glossina palpalis gambiensis</name>
    <dbReference type="NCBI Taxonomy" id="67801"/>
    <lineage>
        <taxon>Eukaryota</taxon>
        <taxon>Metazoa</taxon>
        <taxon>Ecdysozoa</taxon>
        <taxon>Arthropoda</taxon>
        <taxon>Hexapoda</taxon>
        <taxon>Insecta</taxon>
        <taxon>Pterygota</taxon>
        <taxon>Neoptera</taxon>
        <taxon>Endopterygota</taxon>
        <taxon>Diptera</taxon>
        <taxon>Brachycera</taxon>
        <taxon>Muscomorpha</taxon>
        <taxon>Hippoboscoidea</taxon>
        <taxon>Glossinidae</taxon>
        <taxon>Glossina</taxon>
    </lineage>
</organism>
<proteinExistence type="inferred from homology"/>
<dbReference type="Proteomes" id="UP000092460">
    <property type="component" value="Unassembled WGS sequence"/>
</dbReference>
<dbReference type="InterPro" id="IPR013818">
    <property type="entry name" value="Lipase"/>
</dbReference>
<dbReference type="VEuPathDB" id="VectorBase:GPPI012167"/>